<keyword evidence="3" id="KW-1185">Reference proteome</keyword>
<accession>A0A1H4MXQ8</accession>
<dbReference type="RefSeq" id="WP_090968326.1">
    <property type="nucleotide sequence ID" value="NZ_FNRT01000002.1"/>
</dbReference>
<evidence type="ECO:0000313" key="3">
    <source>
        <dbReference type="Proteomes" id="UP000198742"/>
    </source>
</evidence>
<evidence type="ECO:0000259" key="1">
    <source>
        <dbReference type="Pfam" id="PF01872"/>
    </source>
</evidence>
<gene>
    <name evidence="2" type="ORF">SAMN04489844_1236</name>
</gene>
<dbReference type="OrthoDB" id="2313602at2"/>
<organism evidence="2 3">
    <name type="scientific">Nocardioides exalbidus</name>
    <dbReference type="NCBI Taxonomy" id="402596"/>
    <lineage>
        <taxon>Bacteria</taxon>
        <taxon>Bacillati</taxon>
        <taxon>Actinomycetota</taxon>
        <taxon>Actinomycetes</taxon>
        <taxon>Propionibacteriales</taxon>
        <taxon>Nocardioidaceae</taxon>
        <taxon>Nocardioides</taxon>
    </lineage>
</organism>
<dbReference type="SUPFAM" id="SSF53597">
    <property type="entry name" value="Dihydrofolate reductase-like"/>
    <property type="match status" value="1"/>
</dbReference>
<evidence type="ECO:0000313" key="2">
    <source>
        <dbReference type="EMBL" id="SEB87428.1"/>
    </source>
</evidence>
<dbReference type="GO" id="GO:0009231">
    <property type="term" value="P:riboflavin biosynthetic process"/>
    <property type="evidence" value="ECO:0007669"/>
    <property type="project" value="InterPro"/>
</dbReference>
<dbReference type="Gene3D" id="3.40.430.10">
    <property type="entry name" value="Dihydrofolate Reductase, subunit A"/>
    <property type="match status" value="1"/>
</dbReference>
<proteinExistence type="predicted"/>
<dbReference type="STRING" id="402596.SAMN04489844_1236"/>
<name>A0A1H4MXQ8_9ACTN</name>
<sequence length="191" mass="20289">MGTITVDQIVTADGFAAESDGGLSFFGAFDPALAEDGRTDHGQLAWLETVDAMLLGRRTYEMFSSYWPTPASDGDEVAGWINAAPKHVVSSTLDAAPWGDHPAAELHRDPVAAVADLRERYGSVVVWGSLDLTDALFTAGEVDVLRLRTVPVVIGSGRSFVPASLGSQRLALDGSTTQVTGHVATSYRVLR</sequence>
<reference evidence="3" key="1">
    <citation type="submission" date="2016-10" db="EMBL/GenBank/DDBJ databases">
        <authorList>
            <person name="Varghese N."/>
            <person name="Submissions S."/>
        </authorList>
    </citation>
    <scope>NUCLEOTIDE SEQUENCE [LARGE SCALE GENOMIC DNA]</scope>
    <source>
        <strain evidence="3">DSM 22017</strain>
    </source>
</reference>
<dbReference type="AlphaFoldDB" id="A0A1H4MXQ8"/>
<dbReference type="InterPro" id="IPR002734">
    <property type="entry name" value="RibDG_C"/>
</dbReference>
<dbReference type="EMBL" id="FNRT01000002">
    <property type="protein sequence ID" value="SEB87428.1"/>
    <property type="molecule type" value="Genomic_DNA"/>
</dbReference>
<dbReference type="Pfam" id="PF01872">
    <property type="entry name" value="RibD_C"/>
    <property type="match status" value="1"/>
</dbReference>
<feature type="domain" description="Bacterial bifunctional deaminase-reductase C-terminal" evidence="1">
    <location>
        <begin position="3"/>
        <end position="177"/>
    </location>
</feature>
<protein>
    <submittedName>
        <fullName evidence="2">Dihydrofolate reductase</fullName>
    </submittedName>
</protein>
<dbReference type="Proteomes" id="UP000198742">
    <property type="component" value="Unassembled WGS sequence"/>
</dbReference>
<dbReference type="GO" id="GO:0008703">
    <property type="term" value="F:5-amino-6-(5-phosphoribosylamino)uracil reductase activity"/>
    <property type="evidence" value="ECO:0007669"/>
    <property type="project" value="InterPro"/>
</dbReference>
<dbReference type="InterPro" id="IPR024072">
    <property type="entry name" value="DHFR-like_dom_sf"/>
</dbReference>